<comment type="caution">
    <text evidence="1">The sequence shown here is derived from an EMBL/GenBank/DDBJ whole genome shotgun (WGS) entry which is preliminary data.</text>
</comment>
<reference evidence="1 2" key="1">
    <citation type="submission" date="2024-07" db="EMBL/GenBank/DDBJ databases">
        <authorList>
            <person name="Akdeniz Z."/>
        </authorList>
    </citation>
    <scope>NUCLEOTIDE SEQUENCE [LARGE SCALE GENOMIC DNA]</scope>
</reference>
<dbReference type="EMBL" id="CAXDID020000013">
    <property type="protein sequence ID" value="CAL5981037.1"/>
    <property type="molecule type" value="Genomic_DNA"/>
</dbReference>
<sequence length="123" mass="14146">MEHCVATELFASINMLSDLNIHTNIILIVLFKELDVREITSIAFHLSIQKHLMEPFQPHAYLTRSVQRLWGDGITWDEAGENFVKRAVKKGPIQLCFTAYIISINSNIILKTQHKTNQQTLKN</sequence>
<evidence type="ECO:0000313" key="1">
    <source>
        <dbReference type="EMBL" id="CAL5981037.1"/>
    </source>
</evidence>
<dbReference type="Proteomes" id="UP001642409">
    <property type="component" value="Unassembled WGS sequence"/>
</dbReference>
<name>A0ABP1GWP8_9EUKA</name>
<gene>
    <name evidence="1" type="ORF">HINF_LOCUS6455</name>
</gene>
<evidence type="ECO:0000313" key="2">
    <source>
        <dbReference type="Proteomes" id="UP001642409"/>
    </source>
</evidence>
<protein>
    <submittedName>
        <fullName evidence="1">Hypothetical_protein</fullName>
    </submittedName>
</protein>
<proteinExistence type="predicted"/>
<accession>A0ABP1GWP8</accession>
<keyword evidence="2" id="KW-1185">Reference proteome</keyword>
<organism evidence="1 2">
    <name type="scientific">Hexamita inflata</name>
    <dbReference type="NCBI Taxonomy" id="28002"/>
    <lineage>
        <taxon>Eukaryota</taxon>
        <taxon>Metamonada</taxon>
        <taxon>Diplomonadida</taxon>
        <taxon>Hexamitidae</taxon>
        <taxon>Hexamitinae</taxon>
        <taxon>Hexamita</taxon>
    </lineage>
</organism>